<reference evidence="1" key="1">
    <citation type="journal article" date="2012" name="Proc. Natl. Acad. Sci. U.S.A.">
        <title>Antigenic diversity is generated by distinct evolutionary mechanisms in African trypanosome species.</title>
        <authorList>
            <person name="Jackson A.P."/>
            <person name="Berry A."/>
            <person name="Aslett M."/>
            <person name="Allison H.C."/>
            <person name="Burton P."/>
            <person name="Vavrova-Anderson J."/>
            <person name="Brown R."/>
            <person name="Browne H."/>
            <person name="Corton N."/>
            <person name="Hauser H."/>
            <person name="Gamble J."/>
            <person name="Gilderthorp R."/>
            <person name="Marcello L."/>
            <person name="McQuillan J."/>
            <person name="Otto T.D."/>
            <person name="Quail M.A."/>
            <person name="Sanders M.J."/>
            <person name="van Tonder A."/>
            <person name="Ginger M.L."/>
            <person name="Field M.C."/>
            <person name="Barry J.D."/>
            <person name="Hertz-Fowler C."/>
            <person name="Berriman M."/>
        </authorList>
    </citation>
    <scope>NUCLEOTIDE SEQUENCE</scope>
    <source>
        <strain evidence="1">IL3000</strain>
    </source>
</reference>
<proteinExistence type="predicted"/>
<protein>
    <submittedName>
        <fullName evidence="1">Uncharacterized protein TCIL3000_7_5050</fullName>
    </submittedName>
</protein>
<evidence type="ECO:0000313" key="1">
    <source>
        <dbReference type="EMBL" id="CCC91691.1"/>
    </source>
</evidence>
<name>G0UQN0_TRYCI</name>
<dbReference type="AlphaFoldDB" id="G0UQN0"/>
<accession>G0UQN0</accession>
<gene>
    <name evidence="1" type="ORF">TCIL3000_7_5050</name>
</gene>
<organism evidence="1">
    <name type="scientific">Trypanosoma congolense (strain IL3000)</name>
    <dbReference type="NCBI Taxonomy" id="1068625"/>
    <lineage>
        <taxon>Eukaryota</taxon>
        <taxon>Discoba</taxon>
        <taxon>Euglenozoa</taxon>
        <taxon>Kinetoplastea</taxon>
        <taxon>Metakinetoplastina</taxon>
        <taxon>Trypanosomatida</taxon>
        <taxon>Trypanosomatidae</taxon>
        <taxon>Trypanosoma</taxon>
        <taxon>Nannomonas</taxon>
    </lineage>
</organism>
<dbReference type="VEuPathDB" id="TriTrypDB:TcIL3000_7_5050"/>
<sequence length="248" mass="27447">MDTADSPSSALVIWGSTGPRLQLTRQDLRMPESIKERQNYQFFLKQWDAVAGFWMNRVLKEAALQHATASDIVQCIVKDIERRWEQRRREKTLHKRRKRLLDPQGAPVYGVPSPHILLTNFVSLVTYRKLVADGGSLKELIQALLSKVEQLAKEKVLEHQVLVDESGVDEISDGGGCASGAVTKKFKAEEGTTSAEGREEGTVATPAFDDHVALVCTLSSKFSAASAVAGLHGSTFDSRAIMCRFYDL</sequence>
<dbReference type="EMBL" id="HE575320">
    <property type="protein sequence ID" value="CCC91691.1"/>
    <property type="molecule type" value="Genomic_DNA"/>
</dbReference>